<accession>A0ABT9RDA9</accession>
<protein>
    <submittedName>
        <fullName evidence="1">Uncharacterized protein</fullName>
    </submittedName>
</protein>
<sequence>MIAPDGSSSRPVQIIPARLAAAEAVAVVRGPVVRR</sequence>
<evidence type="ECO:0000313" key="2">
    <source>
        <dbReference type="Proteomes" id="UP001230426"/>
    </source>
</evidence>
<evidence type="ECO:0000313" key="1">
    <source>
        <dbReference type="EMBL" id="MDP9866842.1"/>
    </source>
</evidence>
<proteinExistence type="predicted"/>
<comment type="caution">
    <text evidence="1">The sequence shown here is derived from an EMBL/GenBank/DDBJ whole genome shotgun (WGS) entry which is preliminary data.</text>
</comment>
<name>A0ABT9RDA9_9ACTN</name>
<keyword evidence="2" id="KW-1185">Reference proteome</keyword>
<dbReference type="EMBL" id="JAUSRB010000002">
    <property type="protein sequence ID" value="MDP9866842.1"/>
    <property type="molecule type" value="Genomic_DNA"/>
</dbReference>
<reference evidence="1 2" key="1">
    <citation type="submission" date="2023-07" db="EMBL/GenBank/DDBJ databases">
        <title>Sequencing the genomes of 1000 actinobacteria strains.</title>
        <authorList>
            <person name="Klenk H.-P."/>
        </authorList>
    </citation>
    <scope>NUCLEOTIDE SEQUENCE [LARGE SCALE GENOMIC DNA]</scope>
    <source>
        <strain evidence="1 2">DSM 44109</strain>
    </source>
</reference>
<organism evidence="1 2">
    <name type="scientific">Streptosporangium brasiliense</name>
    <dbReference type="NCBI Taxonomy" id="47480"/>
    <lineage>
        <taxon>Bacteria</taxon>
        <taxon>Bacillati</taxon>
        <taxon>Actinomycetota</taxon>
        <taxon>Actinomycetes</taxon>
        <taxon>Streptosporangiales</taxon>
        <taxon>Streptosporangiaceae</taxon>
        <taxon>Streptosporangium</taxon>
    </lineage>
</organism>
<gene>
    <name evidence="1" type="ORF">J2S55_006108</name>
</gene>
<dbReference type="Proteomes" id="UP001230426">
    <property type="component" value="Unassembled WGS sequence"/>
</dbReference>